<dbReference type="EMBL" id="CP077074">
    <property type="protein sequence ID" value="QXH41010.1"/>
    <property type="molecule type" value="Genomic_DNA"/>
</dbReference>
<proteinExistence type="predicted"/>
<keyword evidence="1" id="KW-1133">Transmembrane helix</keyword>
<reference evidence="2" key="1">
    <citation type="submission" date="2021-06" db="EMBL/GenBank/DDBJ databases">
        <title>Updating the genus Pseudomonas: Description of 43 new species and partition of the Pseudomonas putida group.</title>
        <authorList>
            <person name="Girard L."/>
            <person name="Lood C."/>
            <person name="Vandamme P."/>
            <person name="Rokni-Zadeh H."/>
            <person name="van Noort V."/>
            <person name="Hofte M."/>
            <person name="Lavigne R."/>
            <person name="De Mot R."/>
        </authorList>
    </citation>
    <scope>NUCLEOTIDE SEQUENCE</scope>
    <source>
        <strain evidence="2">CMR12a</strain>
    </source>
</reference>
<keyword evidence="1" id="KW-0812">Transmembrane</keyword>
<dbReference type="RefSeq" id="WP_068578894.1">
    <property type="nucleotide sequence ID" value="NZ_CP027706.1"/>
</dbReference>
<sequence>MNEEQLLKRINSKRNGCRGKRLVCLLIGVALVVFGLALAVKLGPHPAQLLTLLAAWPFFYLAFLAEDQTVDGWFALFELLGN</sequence>
<dbReference type="Proteomes" id="UP000693952">
    <property type="component" value="Chromosome"/>
</dbReference>
<protein>
    <submittedName>
        <fullName evidence="2">Uncharacterized protein</fullName>
    </submittedName>
</protein>
<feature type="transmembrane region" description="Helical" evidence="1">
    <location>
        <begin position="46"/>
        <end position="65"/>
    </location>
</feature>
<keyword evidence="3" id="KW-1185">Reference proteome</keyword>
<accession>A0ABX8MR61</accession>
<organism evidence="2 3">
    <name type="scientific">Pseudomonas sessilinigenes</name>
    <dbReference type="NCBI Taxonomy" id="658629"/>
    <lineage>
        <taxon>Bacteria</taxon>
        <taxon>Pseudomonadati</taxon>
        <taxon>Pseudomonadota</taxon>
        <taxon>Gammaproteobacteria</taxon>
        <taxon>Pseudomonadales</taxon>
        <taxon>Pseudomonadaceae</taxon>
        <taxon>Pseudomonas</taxon>
    </lineage>
</organism>
<gene>
    <name evidence="2" type="ORF">KSS89_01975</name>
</gene>
<evidence type="ECO:0000313" key="2">
    <source>
        <dbReference type="EMBL" id="QXH41010.1"/>
    </source>
</evidence>
<evidence type="ECO:0000313" key="3">
    <source>
        <dbReference type="Proteomes" id="UP000693952"/>
    </source>
</evidence>
<evidence type="ECO:0000256" key="1">
    <source>
        <dbReference type="SAM" id="Phobius"/>
    </source>
</evidence>
<feature type="transmembrane region" description="Helical" evidence="1">
    <location>
        <begin position="21"/>
        <end position="40"/>
    </location>
</feature>
<name>A0ABX8MR61_9PSED</name>
<keyword evidence="1" id="KW-0472">Membrane</keyword>